<feature type="binding site" evidence="2">
    <location>
        <position position="216"/>
    </location>
    <ligand>
        <name>substrate</name>
    </ligand>
</feature>
<dbReference type="GO" id="GO:0009166">
    <property type="term" value="P:nucleotide catabolic process"/>
    <property type="evidence" value="ECO:0007669"/>
    <property type="project" value="InterPro"/>
</dbReference>
<feature type="binding site" evidence="2">
    <location>
        <position position="214"/>
    </location>
    <ligand>
        <name>substrate</name>
    </ligand>
</feature>
<dbReference type="GO" id="GO:0006218">
    <property type="term" value="P:uridine catabolic process"/>
    <property type="evidence" value="ECO:0007669"/>
    <property type="project" value="TreeGrafter"/>
</dbReference>
<proteinExistence type="inferred from homology"/>
<dbReference type="GO" id="GO:0004850">
    <property type="term" value="F:uridine phosphorylase activity"/>
    <property type="evidence" value="ECO:0007669"/>
    <property type="project" value="InterPro"/>
</dbReference>
<dbReference type="NCBIfam" id="TIGR01719">
    <property type="entry name" value="euk_UDPppase"/>
    <property type="match status" value="1"/>
</dbReference>
<feature type="binding site" evidence="2">
    <location>
        <position position="90"/>
    </location>
    <ligand>
        <name>phosphate</name>
        <dbReference type="ChEBI" id="CHEBI:43474"/>
    </ligand>
</feature>
<gene>
    <name evidence="4" type="primary">UPP1</name>
    <name evidence="4" type="ORF">CDAR_547101</name>
</gene>
<comment type="caution">
    <text evidence="4">The sequence shown here is derived from an EMBL/GenBank/DDBJ whole genome shotgun (WGS) entry which is preliminary data.</text>
</comment>
<dbReference type="EMBL" id="BPLQ01003274">
    <property type="protein sequence ID" value="GIX99155.1"/>
    <property type="molecule type" value="Genomic_DNA"/>
</dbReference>
<dbReference type="Proteomes" id="UP001054837">
    <property type="component" value="Unassembled WGS sequence"/>
</dbReference>
<dbReference type="PANTHER" id="PTHR43691">
    <property type="entry name" value="URIDINE PHOSPHORYLASE"/>
    <property type="match status" value="1"/>
</dbReference>
<evidence type="ECO:0000256" key="1">
    <source>
        <dbReference type="ARBA" id="ARBA00010456"/>
    </source>
</evidence>
<name>A0AAV4PTA6_9ARAC</name>
<dbReference type="GO" id="GO:0005829">
    <property type="term" value="C:cytosol"/>
    <property type="evidence" value="ECO:0007669"/>
    <property type="project" value="TreeGrafter"/>
</dbReference>
<dbReference type="Gene3D" id="3.40.50.1580">
    <property type="entry name" value="Nucleoside phosphorylase domain"/>
    <property type="match status" value="1"/>
</dbReference>
<dbReference type="PANTHER" id="PTHR43691:SF11">
    <property type="entry name" value="FI09636P-RELATED"/>
    <property type="match status" value="1"/>
</dbReference>
<evidence type="ECO:0000313" key="4">
    <source>
        <dbReference type="EMBL" id="GIX99155.1"/>
    </source>
</evidence>
<evidence type="ECO:0000259" key="3">
    <source>
        <dbReference type="Pfam" id="PF01048"/>
    </source>
</evidence>
<reference evidence="4 5" key="1">
    <citation type="submission" date="2021-06" db="EMBL/GenBank/DDBJ databases">
        <title>Caerostris darwini draft genome.</title>
        <authorList>
            <person name="Kono N."/>
            <person name="Arakawa K."/>
        </authorList>
    </citation>
    <scope>NUCLEOTIDE SEQUENCE [LARGE SCALE GENOMIC DNA]</scope>
</reference>
<dbReference type="SUPFAM" id="SSF53167">
    <property type="entry name" value="Purine and uridine phosphorylases"/>
    <property type="match status" value="1"/>
</dbReference>
<sequence>MWEKENIYSEDGCVLLQNPHIREMEQDFLYHISLCSGVQNLEEMFSDVKFVCMGGTPRRMEKFAHYVQQELDIKLPTGSALCDISARSYRYSMYKIGPVISVSHGMGIPSLSILLHEIIKLMYHARCKDVTFLRLGTCGGIGIPAGSLVITEEAVDGRMRNYLELEILGKPVQRPAILDKDLAAELKMIGDSEMTECQTFFGKTMCTNDFYEGQGRLDGAFCDYTMTDKVAFLKEIHSKGVTNMEMESLAFAAICHHARVKGAVICVTLLNRLLGDQISTPKEIMEEWQERPQKLAIKFIKKRLNM</sequence>
<feature type="domain" description="Nucleoside phosphorylase" evidence="3">
    <location>
        <begin position="49"/>
        <end position="301"/>
    </location>
</feature>
<evidence type="ECO:0000256" key="2">
    <source>
        <dbReference type="PIRSR" id="PIRSR610059-50"/>
    </source>
</evidence>
<accession>A0AAV4PTA6</accession>
<organism evidence="4 5">
    <name type="scientific">Caerostris darwini</name>
    <dbReference type="NCBI Taxonomy" id="1538125"/>
    <lineage>
        <taxon>Eukaryota</taxon>
        <taxon>Metazoa</taxon>
        <taxon>Ecdysozoa</taxon>
        <taxon>Arthropoda</taxon>
        <taxon>Chelicerata</taxon>
        <taxon>Arachnida</taxon>
        <taxon>Araneae</taxon>
        <taxon>Araneomorphae</taxon>
        <taxon>Entelegynae</taxon>
        <taxon>Araneoidea</taxon>
        <taxon>Araneidae</taxon>
        <taxon>Caerostris</taxon>
    </lineage>
</organism>
<keyword evidence="5" id="KW-1185">Reference proteome</keyword>
<comment type="similarity">
    <text evidence="1">Belongs to the PNP/UDP phosphorylase family.</text>
</comment>
<dbReference type="InterPro" id="IPR010059">
    <property type="entry name" value="Uridine_phosphorylase_euk"/>
</dbReference>
<dbReference type="AlphaFoldDB" id="A0AAV4PTA6"/>
<protein>
    <submittedName>
        <fullName evidence="4">Uridine phosphorylase 1</fullName>
    </submittedName>
</protein>
<dbReference type="Pfam" id="PF01048">
    <property type="entry name" value="PNP_UDP_1"/>
    <property type="match status" value="1"/>
</dbReference>
<dbReference type="InterPro" id="IPR035994">
    <property type="entry name" value="Nucleoside_phosphorylase_sf"/>
</dbReference>
<dbReference type="CDD" id="cd17763">
    <property type="entry name" value="UP_hUPP-like"/>
    <property type="match status" value="1"/>
</dbReference>
<dbReference type="InterPro" id="IPR000845">
    <property type="entry name" value="Nucleoside_phosphorylase_d"/>
</dbReference>
<feature type="binding site" evidence="2">
    <location>
        <begin position="134"/>
        <end position="137"/>
    </location>
    <ligand>
        <name>phosphate</name>
        <dbReference type="ChEBI" id="CHEBI:43474"/>
    </ligand>
</feature>
<evidence type="ECO:0000313" key="5">
    <source>
        <dbReference type="Proteomes" id="UP001054837"/>
    </source>
</evidence>